<proteinExistence type="predicted"/>
<dbReference type="InterPro" id="IPR036390">
    <property type="entry name" value="WH_DNA-bd_sf"/>
</dbReference>
<sequence>MQNPTDDRILEVLDSGLELGPAAIGHNIDRSRSWVSQRLSVLVEHGLATQTTSGYYAITEDGRRYLTGEFDASNLDN</sequence>
<dbReference type="InterPro" id="IPR036388">
    <property type="entry name" value="WH-like_DNA-bd_sf"/>
</dbReference>
<reference evidence="2" key="1">
    <citation type="journal article" date="2016" name="Environ. Microbiol.">
        <title>The complete genome of a viable archaeum isolated from 123-million-year-old rock salt.</title>
        <authorList>
            <person name="Jaakkola S.T."/>
            <person name="Pfeiffer F."/>
            <person name="Ravantti J.J."/>
            <person name="Guo Q."/>
            <person name="Liu Y."/>
            <person name="Chen X."/>
            <person name="Ma H."/>
            <person name="Yang C."/>
            <person name="Oksanen H.M."/>
            <person name="Bamford D.H."/>
        </authorList>
    </citation>
    <scope>NUCLEOTIDE SEQUENCE</scope>
    <source>
        <strain evidence="2">JI20-1</strain>
        <plasmid evidence="2">Plasmid pSTJ003</plasmid>
    </source>
</reference>
<dbReference type="EMBL" id="LN831305">
    <property type="protein sequence ID" value="CQH65320.1"/>
    <property type="molecule type" value="Genomic_DNA"/>
</dbReference>
<evidence type="ECO:0000313" key="2">
    <source>
        <dbReference type="Proteomes" id="UP000066737"/>
    </source>
</evidence>
<dbReference type="SUPFAM" id="SSF46785">
    <property type="entry name" value="Winged helix' DNA-binding domain"/>
    <property type="match status" value="1"/>
</dbReference>
<evidence type="ECO:0000313" key="1">
    <source>
        <dbReference type="EMBL" id="CQH65320.1"/>
    </source>
</evidence>
<protein>
    <submittedName>
        <fullName evidence="1">Homolog to phage PhiH1 repressor protein</fullName>
    </submittedName>
</protein>
<dbReference type="Proteomes" id="UP000066737">
    <property type="component" value="Plasmid pSTJ003"/>
</dbReference>
<dbReference type="AlphaFoldDB" id="A0A0U5H5M5"/>
<organism evidence="1 2">
    <name type="scientific">Halobacterium hubeiense</name>
    <dbReference type="NCBI Taxonomy" id="1407499"/>
    <lineage>
        <taxon>Archaea</taxon>
        <taxon>Methanobacteriati</taxon>
        <taxon>Methanobacteriota</taxon>
        <taxon>Stenosarchaea group</taxon>
        <taxon>Halobacteria</taxon>
        <taxon>Halobacteriales</taxon>
        <taxon>Halobacteriaceae</taxon>
        <taxon>Halobacterium</taxon>
    </lineage>
</organism>
<accession>A0A0U5H5M5</accession>
<geneLocation type="plasmid" evidence="2">
    <name>pSTJ003</name>
</geneLocation>
<dbReference type="KEGG" id="hhb:Hhub_6099"/>
<name>A0A0U5H5M5_9EURY</name>
<gene>
    <name evidence="1" type="ORF">HHUB_6099</name>
</gene>
<keyword evidence="2" id="KW-1185">Reference proteome</keyword>
<dbReference type="Gene3D" id="1.10.10.10">
    <property type="entry name" value="Winged helix-like DNA-binding domain superfamily/Winged helix DNA-binding domain"/>
    <property type="match status" value="1"/>
</dbReference>